<dbReference type="Proteomes" id="UP000199034">
    <property type="component" value="Unassembled WGS sequence"/>
</dbReference>
<reference evidence="1 2" key="1">
    <citation type="submission" date="2016-10" db="EMBL/GenBank/DDBJ databases">
        <authorList>
            <person name="de Groot N.N."/>
        </authorList>
    </citation>
    <scope>NUCLEOTIDE SEQUENCE [LARGE SCALE GENOMIC DNA]</scope>
    <source>
        <strain evidence="1 2">CGMCC 4.6858</strain>
    </source>
</reference>
<organism evidence="1 2">
    <name type="scientific">Nocardioides lianchengensis</name>
    <dbReference type="NCBI Taxonomy" id="1045774"/>
    <lineage>
        <taxon>Bacteria</taxon>
        <taxon>Bacillati</taxon>
        <taxon>Actinomycetota</taxon>
        <taxon>Actinomycetes</taxon>
        <taxon>Propionibacteriales</taxon>
        <taxon>Nocardioidaceae</taxon>
        <taxon>Nocardioides</taxon>
    </lineage>
</organism>
<dbReference type="STRING" id="1045774.SAMN05421872_101370"/>
<proteinExistence type="predicted"/>
<evidence type="ECO:0000313" key="1">
    <source>
        <dbReference type="EMBL" id="SDC13652.1"/>
    </source>
</evidence>
<keyword evidence="2" id="KW-1185">Reference proteome</keyword>
<gene>
    <name evidence="1" type="ORF">SAMN05421872_101370</name>
</gene>
<evidence type="ECO:0000313" key="2">
    <source>
        <dbReference type="Proteomes" id="UP000199034"/>
    </source>
</evidence>
<dbReference type="EMBL" id="FMZM01000001">
    <property type="protein sequence ID" value="SDC13652.1"/>
    <property type="molecule type" value="Genomic_DNA"/>
</dbReference>
<dbReference type="RefSeq" id="WP_090850161.1">
    <property type="nucleotide sequence ID" value="NZ_FMZM01000001.1"/>
</dbReference>
<sequence>MEKEVYAEVLRIIGRAALELADVIEPGPGQAAPADTATSSTVPPELPAYEAKRVKYLQAFVDAGGTLTLAQVRVASKKAGMGNPGSVTSRGYVEKTGPDTRAISNKGKAWLAKRNGTAA</sequence>
<protein>
    <submittedName>
        <fullName evidence="1">Uncharacterized protein</fullName>
    </submittedName>
</protein>
<name>A0A1G6J4B6_9ACTN</name>
<dbReference type="AlphaFoldDB" id="A0A1G6J4B6"/>
<accession>A0A1G6J4B6</accession>